<dbReference type="Proteomes" id="UP000024635">
    <property type="component" value="Unassembled WGS sequence"/>
</dbReference>
<evidence type="ECO:0000313" key="1">
    <source>
        <dbReference type="EMBL" id="EYC14438.1"/>
    </source>
</evidence>
<dbReference type="EMBL" id="JARK01001376">
    <property type="protein sequence ID" value="EYC14438.1"/>
    <property type="molecule type" value="Genomic_DNA"/>
</dbReference>
<proteinExistence type="predicted"/>
<keyword evidence="2" id="KW-1185">Reference proteome</keyword>
<reference evidence="2" key="1">
    <citation type="journal article" date="2015" name="Nat. Genet.">
        <title>The genome and transcriptome of the zoonotic hookworm Ancylostoma ceylanicum identify infection-specific gene families.</title>
        <authorList>
            <person name="Schwarz E.M."/>
            <person name="Hu Y."/>
            <person name="Antoshechkin I."/>
            <person name="Miller M.M."/>
            <person name="Sternberg P.W."/>
            <person name="Aroian R.V."/>
        </authorList>
    </citation>
    <scope>NUCLEOTIDE SEQUENCE</scope>
    <source>
        <strain evidence="2">HY135</strain>
    </source>
</reference>
<dbReference type="AlphaFoldDB" id="A0A016UIN2"/>
<comment type="caution">
    <text evidence="1">The sequence shown here is derived from an EMBL/GenBank/DDBJ whole genome shotgun (WGS) entry which is preliminary data.</text>
</comment>
<name>A0A016UIN2_9BILA</name>
<evidence type="ECO:0000313" key="2">
    <source>
        <dbReference type="Proteomes" id="UP000024635"/>
    </source>
</evidence>
<accession>A0A016UIN2</accession>
<protein>
    <submittedName>
        <fullName evidence="1">Uncharacterized protein</fullName>
    </submittedName>
</protein>
<organism evidence="1 2">
    <name type="scientific">Ancylostoma ceylanicum</name>
    <dbReference type="NCBI Taxonomy" id="53326"/>
    <lineage>
        <taxon>Eukaryota</taxon>
        <taxon>Metazoa</taxon>
        <taxon>Ecdysozoa</taxon>
        <taxon>Nematoda</taxon>
        <taxon>Chromadorea</taxon>
        <taxon>Rhabditida</taxon>
        <taxon>Rhabditina</taxon>
        <taxon>Rhabditomorpha</taxon>
        <taxon>Strongyloidea</taxon>
        <taxon>Ancylostomatidae</taxon>
        <taxon>Ancylostomatinae</taxon>
        <taxon>Ancylostoma</taxon>
    </lineage>
</organism>
<sequence length="72" mass="8267">MNWISQLQPAQVWTFKRGSPDGRRTTAIAWIFDDIQRNRAESDRLRNRLLSTVEMAQAKTPTISLVDSLNPP</sequence>
<gene>
    <name evidence="1" type="primary">Acey_s0040.g203</name>
    <name evidence="1" type="ORF">Y032_0040g203</name>
</gene>